<feature type="domain" description="Peptidase M50" evidence="14">
    <location>
        <begin position="8"/>
        <end position="171"/>
    </location>
</feature>
<evidence type="ECO:0000256" key="5">
    <source>
        <dbReference type="ARBA" id="ARBA00022670"/>
    </source>
</evidence>
<evidence type="ECO:0000256" key="3">
    <source>
        <dbReference type="ARBA" id="ARBA00007931"/>
    </source>
</evidence>
<evidence type="ECO:0000259" key="14">
    <source>
        <dbReference type="Pfam" id="PF02163"/>
    </source>
</evidence>
<comment type="similarity">
    <text evidence="3">Belongs to the peptidase M50B family.</text>
</comment>
<keyword evidence="6 13" id="KW-0812">Transmembrane</keyword>
<protein>
    <recommendedName>
        <fullName evidence="14">Peptidase M50 domain-containing protein</fullName>
    </recommendedName>
</protein>
<reference evidence="15 16" key="1">
    <citation type="journal article" date="2016" name="Nat. Commun.">
        <title>Thousands of microbial genomes shed light on interconnected biogeochemical processes in an aquifer system.</title>
        <authorList>
            <person name="Anantharaman K."/>
            <person name="Brown C.T."/>
            <person name="Hug L.A."/>
            <person name="Sharon I."/>
            <person name="Castelle C.J."/>
            <person name="Probst A.J."/>
            <person name="Thomas B.C."/>
            <person name="Singh A."/>
            <person name="Wilkins M.J."/>
            <person name="Karaoz U."/>
            <person name="Brodie E.L."/>
            <person name="Williams K.H."/>
            <person name="Hubbard S.S."/>
            <person name="Banfield J.F."/>
        </authorList>
    </citation>
    <scope>NUCLEOTIDE SEQUENCE [LARGE SCALE GENOMIC DNA]</scope>
</reference>
<evidence type="ECO:0000256" key="1">
    <source>
        <dbReference type="ARBA" id="ARBA00001947"/>
    </source>
</evidence>
<keyword evidence="4" id="KW-1003">Cell membrane</keyword>
<feature type="transmembrane region" description="Helical" evidence="13">
    <location>
        <begin position="6"/>
        <end position="28"/>
    </location>
</feature>
<proteinExistence type="inferred from homology"/>
<accession>A0A1F7WPI5</accession>
<organism evidence="15 16">
    <name type="scientific">Candidatus Wallbacteria bacterium GWC2_49_35</name>
    <dbReference type="NCBI Taxonomy" id="1817813"/>
    <lineage>
        <taxon>Bacteria</taxon>
        <taxon>Candidatus Walliibacteriota</taxon>
    </lineage>
</organism>
<dbReference type="AlphaFoldDB" id="A0A1F7WPI5"/>
<dbReference type="Pfam" id="PF02163">
    <property type="entry name" value="Peptidase_M50"/>
    <property type="match status" value="1"/>
</dbReference>
<dbReference type="InterPro" id="IPR052348">
    <property type="entry name" value="Metallopeptidase_M50B"/>
</dbReference>
<gene>
    <name evidence="15" type="ORF">A2008_06910</name>
</gene>
<feature type="transmembrane region" description="Helical" evidence="13">
    <location>
        <begin position="49"/>
        <end position="72"/>
    </location>
</feature>
<evidence type="ECO:0000256" key="4">
    <source>
        <dbReference type="ARBA" id="ARBA00022475"/>
    </source>
</evidence>
<keyword evidence="12 13" id="KW-0472">Membrane</keyword>
<evidence type="ECO:0000256" key="7">
    <source>
        <dbReference type="ARBA" id="ARBA00022723"/>
    </source>
</evidence>
<evidence type="ECO:0000313" key="16">
    <source>
        <dbReference type="Proteomes" id="UP000178735"/>
    </source>
</evidence>
<dbReference type="EMBL" id="MGFH01000152">
    <property type="protein sequence ID" value="OGM03965.1"/>
    <property type="molecule type" value="Genomic_DNA"/>
</dbReference>
<evidence type="ECO:0000256" key="9">
    <source>
        <dbReference type="ARBA" id="ARBA00022833"/>
    </source>
</evidence>
<keyword evidence="8" id="KW-0378">Hydrolase</keyword>
<evidence type="ECO:0000256" key="13">
    <source>
        <dbReference type="SAM" id="Phobius"/>
    </source>
</evidence>
<sequence>MSDIAVYQIIGFVVAITIHEAAHAFTAYKCGDTTAYDEGRVSLNPINHIDPFGTVILPLILLITGSPFMFGWAKPVPVDLRSLRDPKTDEYWIALAGPLSNFALAAIFGIIIRLIISYGESMVGAGLLPFTAAVAVLKLCSAMISVNLVLGIFNLIPIPPLDGFNVIKTMLPDDVYENLYIPPGIGFLMFIILMSTGVTDVIISTFYMPMFNLLVGR</sequence>
<dbReference type="Proteomes" id="UP000178735">
    <property type="component" value="Unassembled WGS sequence"/>
</dbReference>
<keyword evidence="11" id="KW-0482">Metalloprotease</keyword>
<comment type="caution">
    <text evidence="15">The sequence shown here is derived from an EMBL/GenBank/DDBJ whole genome shotgun (WGS) entry which is preliminary data.</text>
</comment>
<dbReference type="InterPro" id="IPR008915">
    <property type="entry name" value="Peptidase_M50"/>
</dbReference>
<evidence type="ECO:0000256" key="2">
    <source>
        <dbReference type="ARBA" id="ARBA00004651"/>
    </source>
</evidence>
<evidence type="ECO:0000256" key="12">
    <source>
        <dbReference type="ARBA" id="ARBA00023136"/>
    </source>
</evidence>
<dbReference type="GO" id="GO:0046872">
    <property type="term" value="F:metal ion binding"/>
    <property type="evidence" value="ECO:0007669"/>
    <property type="project" value="UniProtKB-KW"/>
</dbReference>
<keyword evidence="10 13" id="KW-1133">Transmembrane helix</keyword>
<feature type="transmembrane region" description="Helical" evidence="13">
    <location>
        <begin position="92"/>
        <end position="115"/>
    </location>
</feature>
<dbReference type="PANTHER" id="PTHR35864:SF1">
    <property type="entry name" value="ZINC METALLOPROTEASE YWHC-RELATED"/>
    <property type="match status" value="1"/>
</dbReference>
<dbReference type="InterPro" id="IPR044537">
    <property type="entry name" value="Rip2-like"/>
</dbReference>
<dbReference type="GO" id="GO:0006508">
    <property type="term" value="P:proteolysis"/>
    <property type="evidence" value="ECO:0007669"/>
    <property type="project" value="UniProtKB-KW"/>
</dbReference>
<dbReference type="PANTHER" id="PTHR35864">
    <property type="entry name" value="ZINC METALLOPROTEASE MJ0611-RELATED"/>
    <property type="match status" value="1"/>
</dbReference>
<dbReference type="GO" id="GO:0005886">
    <property type="term" value="C:plasma membrane"/>
    <property type="evidence" value="ECO:0007669"/>
    <property type="project" value="UniProtKB-SubCell"/>
</dbReference>
<comment type="cofactor">
    <cofactor evidence="1">
        <name>Zn(2+)</name>
        <dbReference type="ChEBI" id="CHEBI:29105"/>
    </cofactor>
</comment>
<name>A0A1F7WPI5_9BACT</name>
<evidence type="ECO:0000256" key="11">
    <source>
        <dbReference type="ARBA" id="ARBA00023049"/>
    </source>
</evidence>
<feature type="transmembrane region" description="Helical" evidence="13">
    <location>
        <begin position="127"/>
        <end position="156"/>
    </location>
</feature>
<evidence type="ECO:0000256" key="6">
    <source>
        <dbReference type="ARBA" id="ARBA00022692"/>
    </source>
</evidence>
<evidence type="ECO:0000256" key="8">
    <source>
        <dbReference type="ARBA" id="ARBA00022801"/>
    </source>
</evidence>
<dbReference type="GO" id="GO:0008237">
    <property type="term" value="F:metallopeptidase activity"/>
    <property type="evidence" value="ECO:0007669"/>
    <property type="project" value="UniProtKB-KW"/>
</dbReference>
<evidence type="ECO:0000313" key="15">
    <source>
        <dbReference type="EMBL" id="OGM03965.1"/>
    </source>
</evidence>
<evidence type="ECO:0000256" key="10">
    <source>
        <dbReference type="ARBA" id="ARBA00022989"/>
    </source>
</evidence>
<keyword evidence="5" id="KW-0645">Protease</keyword>
<keyword evidence="7" id="KW-0479">Metal-binding</keyword>
<dbReference type="CDD" id="cd06158">
    <property type="entry name" value="S2P-M50_like_1"/>
    <property type="match status" value="1"/>
</dbReference>
<comment type="subcellular location">
    <subcellularLocation>
        <location evidence="2">Cell membrane</location>
        <topology evidence="2">Multi-pass membrane protein</topology>
    </subcellularLocation>
</comment>
<keyword evidence="9" id="KW-0862">Zinc</keyword>
<feature type="transmembrane region" description="Helical" evidence="13">
    <location>
        <begin position="185"/>
        <end position="208"/>
    </location>
</feature>